<dbReference type="Proteomes" id="UP000054047">
    <property type="component" value="Unassembled WGS sequence"/>
</dbReference>
<name>A0A0C2C4H1_9BILA</name>
<gene>
    <name evidence="1" type="ORF">ANCDUO_18723</name>
</gene>
<organism evidence="1 2">
    <name type="scientific">Ancylostoma duodenale</name>
    <dbReference type="NCBI Taxonomy" id="51022"/>
    <lineage>
        <taxon>Eukaryota</taxon>
        <taxon>Metazoa</taxon>
        <taxon>Ecdysozoa</taxon>
        <taxon>Nematoda</taxon>
        <taxon>Chromadorea</taxon>
        <taxon>Rhabditida</taxon>
        <taxon>Rhabditina</taxon>
        <taxon>Rhabditomorpha</taxon>
        <taxon>Strongyloidea</taxon>
        <taxon>Ancylostomatidae</taxon>
        <taxon>Ancylostomatinae</taxon>
        <taxon>Ancylostoma</taxon>
    </lineage>
</organism>
<proteinExistence type="predicted"/>
<dbReference type="AlphaFoldDB" id="A0A0C2C4H1"/>
<reference evidence="1 2" key="1">
    <citation type="submission" date="2013-12" db="EMBL/GenBank/DDBJ databases">
        <title>Draft genome of the parsitic nematode Ancylostoma duodenale.</title>
        <authorList>
            <person name="Mitreva M."/>
        </authorList>
    </citation>
    <scope>NUCLEOTIDE SEQUENCE [LARGE SCALE GENOMIC DNA]</scope>
    <source>
        <strain evidence="1 2">Zhejiang</strain>
    </source>
</reference>
<evidence type="ECO:0000313" key="2">
    <source>
        <dbReference type="Proteomes" id="UP000054047"/>
    </source>
</evidence>
<accession>A0A0C2C4H1</accession>
<keyword evidence="2" id="KW-1185">Reference proteome</keyword>
<dbReference type="EMBL" id="KN747337">
    <property type="protein sequence ID" value="KIH51193.1"/>
    <property type="molecule type" value="Genomic_DNA"/>
</dbReference>
<dbReference type="OrthoDB" id="2113965at2759"/>
<sequence>MSRNVAANQHLVIECVPVPVEVGDTAPIYFKCRERHGFVGILTQIIEWSSELDARRQQFSIREYFLLLDSELMKSAKVGRR</sequence>
<protein>
    <submittedName>
        <fullName evidence="1">Uncharacterized protein</fullName>
    </submittedName>
</protein>
<evidence type="ECO:0000313" key="1">
    <source>
        <dbReference type="EMBL" id="KIH51193.1"/>
    </source>
</evidence>